<sequence>MEKSTDVAYDAYVDVDVDVVTAAAGGVNVNQEGLLRNIRSLWIDSYHLFDDYARFDRNVSKPVSVGQQSSKEKEKLEVASEVGDDTSEEDSEDLSGSEDDRNDVVGNGYVQEHNEELVKVGGDGLMDHVDAEFPFIPDAQVQIQEECLGDSNSLSKSPGFKDFINEKVVEVSKC</sequence>
<dbReference type="EMBL" id="CM042026">
    <property type="protein sequence ID" value="KAI3805557.1"/>
    <property type="molecule type" value="Genomic_DNA"/>
</dbReference>
<reference evidence="2" key="1">
    <citation type="journal article" date="2022" name="Mol. Ecol. Resour.">
        <title>The genomes of chicory, endive, great burdock and yacon provide insights into Asteraceae palaeo-polyploidization history and plant inulin production.</title>
        <authorList>
            <person name="Fan W."/>
            <person name="Wang S."/>
            <person name="Wang H."/>
            <person name="Wang A."/>
            <person name="Jiang F."/>
            <person name="Liu H."/>
            <person name="Zhao H."/>
            <person name="Xu D."/>
            <person name="Zhang Y."/>
        </authorList>
    </citation>
    <scope>NUCLEOTIDE SEQUENCE [LARGE SCALE GENOMIC DNA]</scope>
    <source>
        <strain evidence="2">cv. Yunnan</strain>
    </source>
</reference>
<dbReference type="Proteomes" id="UP001056120">
    <property type="component" value="Linkage Group LG09"/>
</dbReference>
<protein>
    <submittedName>
        <fullName evidence="1">Uncharacterized protein</fullName>
    </submittedName>
</protein>
<name>A0ACB9IEP0_9ASTR</name>
<evidence type="ECO:0000313" key="1">
    <source>
        <dbReference type="EMBL" id="KAI3805557.1"/>
    </source>
</evidence>
<accession>A0ACB9IEP0</accession>
<organism evidence="1 2">
    <name type="scientific">Smallanthus sonchifolius</name>
    <dbReference type="NCBI Taxonomy" id="185202"/>
    <lineage>
        <taxon>Eukaryota</taxon>
        <taxon>Viridiplantae</taxon>
        <taxon>Streptophyta</taxon>
        <taxon>Embryophyta</taxon>
        <taxon>Tracheophyta</taxon>
        <taxon>Spermatophyta</taxon>
        <taxon>Magnoliopsida</taxon>
        <taxon>eudicotyledons</taxon>
        <taxon>Gunneridae</taxon>
        <taxon>Pentapetalae</taxon>
        <taxon>asterids</taxon>
        <taxon>campanulids</taxon>
        <taxon>Asterales</taxon>
        <taxon>Asteraceae</taxon>
        <taxon>Asteroideae</taxon>
        <taxon>Heliantheae alliance</taxon>
        <taxon>Millerieae</taxon>
        <taxon>Smallanthus</taxon>
    </lineage>
</organism>
<keyword evidence="2" id="KW-1185">Reference proteome</keyword>
<reference evidence="1 2" key="2">
    <citation type="journal article" date="2022" name="Mol. Ecol. Resour.">
        <title>The genomes of chicory, endive, great burdock and yacon provide insights into Asteraceae paleo-polyploidization history and plant inulin production.</title>
        <authorList>
            <person name="Fan W."/>
            <person name="Wang S."/>
            <person name="Wang H."/>
            <person name="Wang A."/>
            <person name="Jiang F."/>
            <person name="Liu H."/>
            <person name="Zhao H."/>
            <person name="Xu D."/>
            <person name="Zhang Y."/>
        </authorList>
    </citation>
    <scope>NUCLEOTIDE SEQUENCE [LARGE SCALE GENOMIC DNA]</scope>
    <source>
        <strain evidence="2">cv. Yunnan</strain>
        <tissue evidence="1">Leaves</tissue>
    </source>
</reference>
<proteinExistence type="predicted"/>
<gene>
    <name evidence="1" type="ORF">L1987_28055</name>
</gene>
<evidence type="ECO:0000313" key="2">
    <source>
        <dbReference type="Proteomes" id="UP001056120"/>
    </source>
</evidence>
<comment type="caution">
    <text evidence="1">The sequence shown here is derived from an EMBL/GenBank/DDBJ whole genome shotgun (WGS) entry which is preliminary data.</text>
</comment>